<dbReference type="NCBIfam" id="NF033832">
    <property type="entry name" value="sce7726_fam"/>
    <property type="match status" value="1"/>
</dbReference>
<gene>
    <name evidence="1" type="ORF">K7J14_10765</name>
</gene>
<sequence>MGNNNTSVLNRVFSRNTLSAILAGKEENPYAIAVRRYVDDPQGKKNRQIISEIYRVLNEDHRNEYFYKNSLLNNLLLHDPHHNLRNTIALTEIPVGRSKVDLVLINGLAHVYEIKTELDNFDRLDSQISNYYKAFDHVSVVTCQENVEKLLSILSGTHTGIVVLQSDSTLVTVKPSVEEQSQLDHVTMFKILRKQEYSNIIMQEFKSLPDVSQFEYFTAYKQLFCQIDINKAYRLFLSELKKRSTITEEKYFMIPDELKSLVYFSKLKVTDFEKIERFLHSYF</sequence>
<reference evidence="1" key="1">
    <citation type="submission" date="2021-08" db="EMBL/GenBank/DDBJ databases">
        <title>Comparative analyses of Brucepasteria parasyntrophica and Teretinema zuelzerae.</title>
        <authorList>
            <person name="Song Y."/>
            <person name="Brune A."/>
        </authorList>
    </citation>
    <scope>NUCLEOTIDE SEQUENCE</scope>
    <source>
        <strain evidence="1">DSM 1903</strain>
    </source>
</reference>
<accession>A0AAE3JJA0</accession>
<name>A0AAE3JJA0_9SPIR</name>
<dbReference type="AlphaFoldDB" id="A0AAE3JJA0"/>
<proteinExistence type="predicted"/>
<evidence type="ECO:0000313" key="2">
    <source>
        <dbReference type="Proteomes" id="UP001198163"/>
    </source>
</evidence>
<dbReference type="InterPro" id="IPR047729">
    <property type="entry name" value="Sce7726-like"/>
</dbReference>
<evidence type="ECO:0000313" key="1">
    <source>
        <dbReference type="EMBL" id="MCD1655181.1"/>
    </source>
</evidence>
<dbReference type="RefSeq" id="WP_230756042.1">
    <property type="nucleotide sequence ID" value="NZ_JAINWA010000003.1"/>
</dbReference>
<dbReference type="Proteomes" id="UP001198163">
    <property type="component" value="Unassembled WGS sequence"/>
</dbReference>
<comment type="caution">
    <text evidence="1">The sequence shown here is derived from an EMBL/GenBank/DDBJ whole genome shotgun (WGS) entry which is preliminary data.</text>
</comment>
<organism evidence="1 2">
    <name type="scientific">Teretinema zuelzerae</name>
    <dbReference type="NCBI Taxonomy" id="156"/>
    <lineage>
        <taxon>Bacteria</taxon>
        <taxon>Pseudomonadati</taxon>
        <taxon>Spirochaetota</taxon>
        <taxon>Spirochaetia</taxon>
        <taxon>Spirochaetales</taxon>
        <taxon>Treponemataceae</taxon>
        <taxon>Teretinema</taxon>
    </lineage>
</organism>
<keyword evidence="2" id="KW-1185">Reference proteome</keyword>
<dbReference type="EMBL" id="JAINWA010000003">
    <property type="protein sequence ID" value="MCD1655181.1"/>
    <property type="molecule type" value="Genomic_DNA"/>
</dbReference>
<protein>
    <submittedName>
        <fullName evidence="1">Sce7726 family protein</fullName>
    </submittedName>
</protein>